<dbReference type="InterPro" id="IPR003448">
    <property type="entry name" value="Mopterin_biosynth_MoaE"/>
</dbReference>
<keyword evidence="6" id="KW-1185">Reference proteome</keyword>
<evidence type="ECO:0000313" key="5">
    <source>
        <dbReference type="EMBL" id="KAK3766002.1"/>
    </source>
</evidence>
<keyword evidence="1 4" id="KW-0963">Cytoplasm</keyword>
<dbReference type="EMBL" id="JAWDGP010004263">
    <property type="protein sequence ID" value="KAK3766002.1"/>
    <property type="molecule type" value="Genomic_DNA"/>
</dbReference>
<accession>A0AAE0ZCQ5</accession>
<dbReference type="Pfam" id="PF02391">
    <property type="entry name" value="MoaE"/>
    <property type="match status" value="1"/>
</dbReference>
<dbReference type="Proteomes" id="UP001283361">
    <property type="component" value="Unassembled WGS sequence"/>
</dbReference>
<protein>
    <recommendedName>
        <fullName evidence="4">Molybdopterin synthase catalytic subunit</fullName>
        <ecNumber evidence="4">2.8.1.12</ecNumber>
    </recommendedName>
    <alternativeName>
        <fullName evidence="4">Molybdenum cofactor synthesis protein 2 large subunit</fullName>
    </alternativeName>
    <alternativeName>
        <fullName evidence="4">Molybdenum cofactor synthesis protein 2B</fullName>
        <shortName evidence="4">MOCS2B</shortName>
    </alternativeName>
</protein>
<evidence type="ECO:0000256" key="2">
    <source>
        <dbReference type="ARBA" id="ARBA00022679"/>
    </source>
</evidence>
<reference evidence="5" key="1">
    <citation type="journal article" date="2023" name="G3 (Bethesda)">
        <title>A reference genome for the long-term kleptoplast-retaining sea slug Elysia crispata morphotype clarki.</title>
        <authorList>
            <person name="Eastman K.E."/>
            <person name="Pendleton A.L."/>
            <person name="Shaikh M.A."/>
            <person name="Suttiyut T."/>
            <person name="Ogas R."/>
            <person name="Tomko P."/>
            <person name="Gavelis G."/>
            <person name="Widhalm J.R."/>
            <person name="Wisecaver J.H."/>
        </authorList>
    </citation>
    <scope>NUCLEOTIDE SEQUENCE</scope>
    <source>
        <strain evidence="5">ECLA1</strain>
    </source>
</reference>
<dbReference type="Gene3D" id="3.90.1170.40">
    <property type="entry name" value="Molybdopterin biosynthesis MoaE subunit"/>
    <property type="match status" value="1"/>
</dbReference>
<dbReference type="InterPro" id="IPR036563">
    <property type="entry name" value="MoaE_sf"/>
</dbReference>
<keyword evidence="2 4" id="KW-0808">Transferase</keyword>
<dbReference type="FunFam" id="3.90.1170.40:FF:000002">
    <property type="entry name" value="Molybdopterin synthase catalytic subunit"/>
    <property type="match status" value="1"/>
</dbReference>
<evidence type="ECO:0000313" key="6">
    <source>
        <dbReference type="Proteomes" id="UP001283361"/>
    </source>
</evidence>
<comment type="function">
    <text evidence="4">Catalytic subunit of the molybdopterin synthase complex, a complex that catalyzes the conversion of precursor Z into molybdopterin. Acts by mediating the incorporation of 2 sulfur atoms from thiocarboxylated MOCS2A into precursor Z to generate a dithiolene group.</text>
</comment>
<dbReference type="AlphaFoldDB" id="A0AAE0ZCQ5"/>
<dbReference type="InterPro" id="IPR012675">
    <property type="entry name" value="Beta-grasp_dom_sf"/>
</dbReference>
<dbReference type="PANTHER" id="PTHR23404">
    <property type="entry name" value="MOLYBDOPTERIN SYNTHASE RELATED"/>
    <property type="match status" value="1"/>
</dbReference>
<comment type="caution">
    <text evidence="5">The sequence shown here is derived from an EMBL/GenBank/DDBJ whole genome shotgun (WGS) entry which is preliminary data.</text>
</comment>
<sequence>MDTTKDLVRVKLLFFAKSKEIVGQKYMNLDFPRSTTRNHILSCIVKEIPALEQISKSIILSLNEEYLDQDCAVTLKAVEANRTTLILKSVLIFYLPEQNSKLNPEHSRFSNKMDFVDVVEEKLKVDEIIDSVSSPSCGAVSVFVGTTRDNFDGKEVLRLEYEAYLPMARRKMLEVCANMRSRWAVENISMIHRIGVVPVKEASIVIAISSPHRKESLEAVQYAIETVKAIVPVWKKEIYADDSASWKKNKECAWGNEDVPSSGYPVETATKIPTDENCDKAQGIMMDKL</sequence>
<evidence type="ECO:0000256" key="3">
    <source>
        <dbReference type="ARBA" id="ARBA00023150"/>
    </source>
</evidence>
<proteinExistence type="inferred from homology"/>
<comment type="catalytic activity">
    <reaction evidence="4">
        <text>2 [molybdopterin-synthase sulfur-carrier protein]-C-terminal-Gly-aminoethanethioate + cyclic pyranopterin phosphate + H2O = molybdopterin + 2 [molybdopterin-synthase sulfur-carrier protein]-C-terminal Gly-Gly + 2 H(+)</text>
        <dbReference type="Rhea" id="RHEA:26333"/>
        <dbReference type="Rhea" id="RHEA-COMP:12202"/>
        <dbReference type="Rhea" id="RHEA-COMP:19907"/>
        <dbReference type="ChEBI" id="CHEBI:15377"/>
        <dbReference type="ChEBI" id="CHEBI:15378"/>
        <dbReference type="ChEBI" id="CHEBI:58698"/>
        <dbReference type="ChEBI" id="CHEBI:59648"/>
        <dbReference type="ChEBI" id="CHEBI:90778"/>
        <dbReference type="ChEBI" id="CHEBI:232372"/>
        <dbReference type="EC" id="2.8.1.12"/>
    </reaction>
</comment>
<dbReference type="GO" id="GO:0006777">
    <property type="term" value="P:Mo-molybdopterin cofactor biosynthetic process"/>
    <property type="evidence" value="ECO:0007669"/>
    <property type="project" value="UniProtKB-UniRule"/>
</dbReference>
<comment type="subunit">
    <text evidence="4">Heterotetramer; composed of 2 small (MOCS2A) and 2 large (MOCS2B) subunits.</text>
</comment>
<dbReference type="Gene3D" id="3.10.20.30">
    <property type="match status" value="1"/>
</dbReference>
<keyword evidence="3 4" id="KW-0501">Molybdenum cofactor biosynthesis</keyword>
<dbReference type="EC" id="2.8.1.12" evidence="4"/>
<dbReference type="GO" id="GO:0030366">
    <property type="term" value="F:molybdopterin synthase activity"/>
    <property type="evidence" value="ECO:0007669"/>
    <property type="project" value="UniProtKB-UniRule"/>
</dbReference>
<dbReference type="HAMAP" id="MF_03052">
    <property type="entry name" value="MOC2B"/>
    <property type="match status" value="1"/>
</dbReference>
<dbReference type="GO" id="GO:1990140">
    <property type="term" value="C:molybdopterin synthase complex"/>
    <property type="evidence" value="ECO:0007669"/>
    <property type="project" value="UniProtKB-UniRule"/>
</dbReference>
<dbReference type="CDD" id="cd00754">
    <property type="entry name" value="Ubl_MoaD"/>
    <property type="match status" value="1"/>
</dbReference>
<evidence type="ECO:0000256" key="1">
    <source>
        <dbReference type="ARBA" id="ARBA00022490"/>
    </source>
</evidence>
<evidence type="ECO:0000256" key="4">
    <source>
        <dbReference type="HAMAP-Rule" id="MF_03052"/>
    </source>
</evidence>
<feature type="binding site" evidence="4">
    <location>
        <position position="228"/>
    </location>
    <ligand>
        <name>substrate</name>
    </ligand>
</feature>
<dbReference type="InterPro" id="IPR028888">
    <property type="entry name" value="MOCS2B_euk"/>
</dbReference>
<dbReference type="CDD" id="cd00756">
    <property type="entry name" value="MoaE"/>
    <property type="match status" value="1"/>
</dbReference>
<comment type="similarity">
    <text evidence="4">Belongs to the MoaE family. MOCS2B subfamily.</text>
</comment>
<name>A0AAE0ZCQ5_9GAST</name>
<gene>
    <name evidence="5" type="ORF">RRG08_002245</name>
</gene>
<feature type="binding site" evidence="4">
    <location>
        <begin position="235"/>
        <end position="237"/>
    </location>
    <ligand>
        <name>substrate</name>
    </ligand>
</feature>
<dbReference type="SUPFAM" id="SSF54690">
    <property type="entry name" value="Molybdopterin synthase subunit MoaE"/>
    <property type="match status" value="1"/>
</dbReference>
<comment type="pathway">
    <text evidence="4">Cofactor biosynthesis; molybdopterin biosynthesis.</text>
</comment>
<organism evidence="5 6">
    <name type="scientific">Elysia crispata</name>
    <name type="common">lettuce slug</name>
    <dbReference type="NCBI Taxonomy" id="231223"/>
    <lineage>
        <taxon>Eukaryota</taxon>
        <taxon>Metazoa</taxon>
        <taxon>Spiralia</taxon>
        <taxon>Lophotrochozoa</taxon>
        <taxon>Mollusca</taxon>
        <taxon>Gastropoda</taxon>
        <taxon>Heterobranchia</taxon>
        <taxon>Euthyneura</taxon>
        <taxon>Panpulmonata</taxon>
        <taxon>Sacoglossa</taxon>
        <taxon>Placobranchoidea</taxon>
        <taxon>Plakobranchidae</taxon>
        <taxon>Elysia</taxon>
    </lineage>
</organism>
<feature type="binding site" evidence="4">
    <location>
        <begin position="212"/>
        <end position="213"/>
    </location>
    <ligand>
        <name>substrate</name>
    </ligand>
</feature>
<comment type="subcellular location">
    <subcellularLocation>
        <location evidence="4">Cytoplasm</location>
    </subcellularLocation>
</comment>